<evidence type="ECO:0000259" key="2">
    <source>
        <dbReference type="SMART" id="SM00846"/>
    </source>
</evidence>
<dbReference type="Pfam" id="PF00044">
    <property type="entry name" value="Gp_dh_N"/>
    <property type="match status" value="1"/>
</dbReference>
<dbReference type="GO" id="GO:0051287">
    <property type="term" value="F:NAD binding"/>
    <property type="evidence" value="ECO:0007669"/>
    <property type="project" value="InterPro"/>
</dbReference>
<dbReference type="InterPro" id="IPR036291">
    <property type="entry name" value="NAD(P)-bd_dom_sf"/>
</dbReference>
<dbReference type="PROSITE" id="PS00071">
    <property type="entry name" value="GAPDH"/>
    <property type="match status" value="1"/>
</dbReference>
<dbReference type="InterPro" id="IPR020828">
    <property type="entry name" value="GlycerAld_3-P_DH_NAD(P)-bd"/>
</dbReference>
<dbReference type="NCBIfam" id="NF006139">
    <property type="entry name" value="PRK08289.1"/>
    <property type="match status" value="1"/>
</dbReference>
<keyword evidence="1" id="KW-0560">Oxidoreductase</keyword>
<gene>
    <name evidence="3" type="ORF">METZ01_LOCUS85345</name>
</gene>
<evidence type="ECO:0000313" key="3">
    <source>
        <dbReference type="EMBL" id="SVA32491.1"/>
    </source>
</evidence>
<dbReference type="AlphaFoldDB" id="A0A381UXN3"/>
<dbReference type="GO" id="GO:0016620">
    <property type="term" value="F:oxidoreductase activity, acting on the aldehyde or oxo group of donors, NAD or NADP as acceptor"/>
    <property type="evidence" value="ECO:0007669"/>
    <property type="project" value="InterPro"/>
</dbReference>
<dbReference type="PANTHER" id="PTHR43454:SF1">
    <property type="entry name" value="GLYCERALDEHYDE 3-PHOSPHATE DEHYDROGENASE NAD(P) BINDING DOMAIN-CONTAINING PROTEIN"/>
    <property type="match status" value="1"/>
</dbReference>
<dbReference type="Gene3D" id="3.40.50.720">
    <property type="entry name" value="NAD(P)-binding Rossmann-like Domain"/>
    <property type="match status" value="1"/>
</dbReference>
<dbReference type="Pfam" id="PF02800">
    <property type="entry name" value="Gp_dh_C"/>
    <property type="match status" value="1"/>
</dbReference>
<sequence>MDNNQPDKRKRPELPLDTFGDFQYRQALAEEMLPMIGRMYRSNVHLLIYGEQLVNLSVSELMQAHRFVREVENNEVSEFETYQMIVALSELELGPAEIDVGILAAAYLFDDKGRELDEFVKESIKDLVGQRGSILEKAQDIVLYGFGRIGRLLTRLLIEDSAGGDNLFLRAIVVRESGPGDIIKRANLMRTDSVHGPFKGTIRVIEEENKFIINGNEVSIIYSDNPQDIDYTKYGITNALLIDNTGVWRGKKDLSQHLNCKGINKVLLTAPGKEGIKNIVYGINNDSITEKDEILGAASCTTNAIVPVLKVLNDKYNIVSGHIESVHAYTNDQNLIDNFHKKERRGRSAALNLVITETGAGKAVGEILPELKGKLTANAIRVPTPNVSLAIMKLEFSKEVDKKSLNDYLRRIAFHSTYKDQIDFTNSAEAVSSDFVGNRKAGIVDSAATICNKKNCVLYVWYDNEYGYTAQLLGLAKEMVGLTYKRYPQFE</sequence>
<reference evidence="3" key="1">
    <citation type="submission" date="2018-05" db="EMBL/GenBank/DDBJ databases">
        <authorList>
            <person name="Lanie J.A."/>
            <person name="Ng W.-L."/>
            <person name="Kazmierczak K.M."/>
            <person name="Andrzejewski T.M."/>
            <person name="Davidsen T.M."/>
            <person name="Wayne K.J."/>
            <person name="Tettelin H."/>
            <person name="Glass J.I."/>
            <person name="Rusch D."/>
            <person name="Podicherti R."/>
            <person name="Tsui H.-C.T."/>
            <person name="Winkler M.E."/>
        </authorList>
    </citation>
    <scope>NUCLEOTIDE SEQUENCE</scope>
</reference>
<evidence type="ECO:0000256" key="1">
    <source>
        <dbReference type="ARBA" id="ARBA00023002"/>
    </source>
</evidence>
<name>A0A381UXN3_9ZZZZ</name>
<dbReference type="CDD" id="cd18126">
    <property type="entry name" value="GAPDH_I_C"/>
    <property type="match status" value="1"/>
</dbReference>
<dbReference type="InterPro" id="IPR020829">
    <property type="entry name" value="GlycerAld_3-P_DH_cat"/>
</dbReference>
<organism evidence="3">
    <name type="scientific">marine metagenome</name>
    <dbReference type="NCBI Taxonomy" id="408172"/>
    <lineage>
        <taxon>unclassified sequences</taxon>
        <taxon>metagenomes</taxon>
        <taxon>ecological metagenomes</taxon>
    </lineage>
</organism>
<accession>A0A381UXN3</accession>
<dbReference type="EMBL" id="UINC01007290">
    <property type="protein sequence ID" value="SVA32491.1"/>
    <property type="molecule type" value="Genomic_DNA"/>
</dbReference>
<dbReference type="SUPFAM" id="SSF55347">
    <property type="entry name" value="Glyceraldehyde-3-phosphate dehydrogenase-like, C-terminal domain"/>
    <property type="match status" value="1"/>
</dbReference>
<proteinExistence type="predicted"/>
<dbReference type="Gene3D" id="3.30.360.10">
    <property type="entry name" value="Dihydrodipicolinate Reductase, domain 2"/>
    <property type="match status" value="1"/>
</dbReference>
<dbReference type="SMART" id="SM00846">
    <property type="entry name" value="Gp_dh_N"/>
    <property type="match status" value="1"/>
</dbReference>
<protein>
    <recommendedName>
        <fullName evidence="2">Glyceraldehyde 3-phosphate dehydrogenase NAD(P) binding domain-containing protein</fullName>
    </recommendedName>
</protein>
<feature type="domain" description="Glyceraldehyde 3-phosphate dehydrogenase NAD(P) binding" evidence="2">
    <location>
        <begin position="139"/>
        <end position="300"/>
    </location>
</feature>
<dbReference type="PRINTS" id="PR00078">
    <property type="entry name" value="G3PDHDRGNASE"/>
</dbReference>
<dbReference type="InterPro" id="IPR020830">
    <property type="entry name" value="GlycerAld_3-P_DH_AS"/>
</dbReference>
<dbReference type="PANTHER" id="PTHR43454">
    <property type="entry name" value="GLYCERALDEHYDE-3-PHOSPHATE DEHYDROGENASE"/>
    <property type="match status" value="1"/>
</dbReference>
<dbReference type="InterPro" id="IPR020831">
    <property type="entry name" value="GlycerAld/Erythrose_P_DH"/>
</dbReference>
<dbReference type="CDD" id="cd05214">
    <property type="entry name" value="GAPDH_I_N"/>
    <property type="match status" value="1"/>
</dbReference>
<dbReference type="SUPFAM" id="SSF51735">
    <property type="entry name" value="NAD(P)-binding Rossmann-fold domains"/>
    <property type="match status" value="1"/>
</dbReference>